<evidence type="ECO:0000313" key="3">
    <source>
        <dbReference type="Proteomes" id="UP000095768"/>
    </source>
</evidence>
<dbReference type="Proteomes" id="UP000095768">
    <property type="component" value="Unassembled WGS sequence"/>
</dbReference>
<sequence length="122" mass="13830">MKMTKGNYESEISKAITQWEKDFLGRGSLSVKTDILRDMIIVSLQGVLTQAEYKVCETNEGLLTIKRTRSKLVESGIEALDDIILSITGENVKSFHTDLSSRTGERIIIFKLENDFEKQITE</sequence>
<protein>
    <submittedName>
        <fullName evidence="2">Uncharacterized conserved protein</fullName>
    </submittedName>
</protein>
<organism evidence="2 3">
    <name type="scientific">Staphylococcus caeli</name>
    <dbReference type="NCBI Taxonomy" id="2201815"/>
    <lineage>
        <taxon>Bacteria</taxon>
        <taxon>Bacillati</taxon>
        <taxon>Bacillota</taxon>
        <taxon>Bacilli</taxon>
        <taxon>Bacillales</taxon>
        <taxon>Staphylococcaceae</taxon>
        <taxon>Staphylococcus</taxon>
    </lineage>
</organism>
<name>A0A1D4QG77_9STAP</name>
<gene>
    <name evidence="2" type="ORF">SAMEA2297795_02292</name>
</gene>
<dbReference type="RefSeq" id="WP_070014096.1">
    <property type="nucleotide sequence ID" value="NZ_FMPG01000013.1"/>
</dbReference>
<proteinExistence type="predicted"/>
<accession>A0A1D4QG77</accession>
<dbReference type="EMBL" id="FMPG01000013">
    <property type="protein sequence ID" value="SCT34214.1"/>
    <property type="molecule type" value="Genomic_DNA"/>
</dbReference>
<evidence type="ECO:0000259" key="1">
    <source>
        <dbReference type="Pfam" id="PF10057"/>
    </source>
</evidence>
<dbReference type="Pfam" id="PF10057">
    <property type="entry name" value="MpsC"/>
    <property type="match status" value="1"/>
</dbReference>
<feature type="domain" description="Na+-translocating membrane potential-generating system MpsC" evidence="1">
    <location>
        <begin position="4"/>
        <end position="113"/>
    </location>
</feature>
<evidence type="ECO:0000313" key="2">
    <source>
        <dbReference type="EMBL" id="SCT34214.1"/>
    </source>
</evidence>
<dbReference type="InterPro" id="IPR018745">
    <property type="entry name" value="MpsC"/>
</dbReference>
<reference evidence="2 3" key="1">
    <citation type="submission" date="2016-09" db="EMBL/GenBank/DDBJ databases">
        <authorList>
            <consortium name="Pathogen Informatics"/>
        </authorList>
    </citation>
    <scope>NUCLEOTIDE SEQUENCE [LARGE SCALE GENOMIC DNA]</scope>
    <source>
        <strain evidence="2 3">82B</strain>
    </source>
</reference>
<dbReference type="AlphaFoldDB" id="A0A1D4QG77"/>
<dbReference type="OrthoDB" id="5422931at2"/>